<dbReference type="Ensembl" id="ENSSHBT00005023810.1">
    <property type="protein sequence ID" value="ENSSHBP00005019947.1"/>
    <property type="gene ID" value="ENSSHBG00005017052.1"/>
</dbReference>
<accession>A0A672UZN5</accession>
<evidence type="ECO:0000256" key="1">
    <source>
        <dbReference type="SAM" id="MobiDB-lite"/>
    </source>
</evidence>
<sequence length="409" mass="46914">ILFVPPVPRPSFSLFDKDLQTAEAWTQARRQLRTELENLGNIKRWLRQKPFLSSQEQLYLQRIKAQVFPNPFQHPQRKGRKKSSIPLVCAPYPQALVTLQSLLQKKTLNIVDVFKAAGLDGMKIKRADFIKVIKEVYRNRKVMNPLGFNELALGSEQPPCVLGCSKRSMSTTSKTATSGATGKGMKLHPPTTLEVPAVNVEPEERHPSYDDMEEIGKNLRERKRREKVRVPIEWKEKSRLVRCGDGPVDEHCLPSTLEPGLGELVDQYRRNTVLSYLASSKLCREHNVPIFEPTLQKGLLHPGDKIIKVGEHVRKIRQPGGYYTTGRVDALSLARYCLLSVPPPCFHRLLQRSKIQKTSENRFWPGHLLDKLCLYFPDKQHDRAHALFSYVSPTNPLHPGYHWWWELPS</sequence>
<dbReference type="PANTHER" id="PTHR47225">
    <property type="entry name" value="EF-HAND CALCIUM-BINDING DOMAIN-CONTAINING PROTEIN 12"/>
    <property type="match status" value="1"/>
</dbReference>
<evidence type="ECO:0008006" key="4">
    <source>
        <dbReference type="Google" id="ProtNLM"/>
    </source>
</evidence>
<dbReference type="GeneTree" id="ENSGT00390000014874"/>
<protein>
    <recommendedName>
        <fullName evidence="4">EF-hand calcium binding domain 12</fullName>
    </recommendedName>
</protein>
<name>A0A672UZN5_STRHB</name>
<dbReference type="InParanoid" id="A0A672UZN5"/>
<evidence type="ECO:0000313" key="3">
    <source>
        <dbReference type="Proteomes" id="UP000472266"/>
    </source>
</evidence>
<feature type="compositionally biased region" description="Low complexity" evidence="1">
    <location>
        <begin position="171"/>
        <end position="184"/>
    </location>
</feature>
<organism evidence="2 3">
    <name type="scientific">Strigops habroptila</name>
    <name type="common">Kakapo</name>
    <dbReference type="NCBI Taxonomy" id="2489341"/>
    <lineage>
        <taxon>Eukaryota</taxon>
        <taxon>Metazoa</taxon>
        <taxon>Chordata</taxon>
        <taxon>Craniata</taxon>
        <taxon>Vertebrata</taxon>
        <taxon>Euteleostomi</taxon>
        <taxon>Archelosauria</taxon>
        <taxon>Archosauria</taxon>
        <taxon>Dinosauria</taxon>
        <taxon>Saurischia</taxon>
        <taxon>Theropoda</taxon>
        <taxon>Coelurosauria</taxon>
        <taxon>Aves</taxon>
        <taxon>Neognathae</taxon>
        <taxon>Neoaves</taxon>
        <taxon>Telluraves</taxon>
        <taxon>Australaves</taxon>
        <taxon>Psittaciformes</taxon>
        <taxon>Psittacidae</taxon>
        <taxon>Strigops</taxon>
    </lineage>
</organism>
<evidence type="ECO:0000313" key="2">
    <source>
        <dbReference type="Ensembl" id="ENSSHBP00005019947.1"/>
    </source>
</evidence>
<dbReference type="InterPro" id="IPR042847">
    <property type="entry name" value="EFC12"/>
</dbReference>
<reference evidence="2" key="2">
    <citation type="submission" date="2025-09" db="UniProtKB">
        <authorList>
            <consortium name="Ensembl"/>
        </authorList>
    </citation>
    <scope>IDENTIFICATION</scope>
</reference>
<reference evidence="2" key="1">
    <citation type="submission" date="2025-08" db="UniProtKB">
        <authorList>
            <consortium name="Ensembl"/>
        </authorList>
    </citation>
    <scope>IDENTIFICATION</scope>
</reference>
<dbReference type="AlphaFoldDB" id="A0A672UZN5"/>
<dbReference type="OMA" id="ACHYVYC"/>
<dbReference type="Proteomes" id="UP000472266">
    <property type="component" value="Unplaced"/>
</dbReference>
<proteinExistence type="predicted"/>
<keyword evidence="3" id="KW-1185">Reference proteome</keyword>
<feature type="region of interest" description="Disordered" evidence="1">
    <location>
        <begin position="171"/>
        <end position="190"/>
    </location>
</feature>
<dbReference type="PANTHER" id="PTHR47225:SF1">
    <property type="entry name" value="EF-HAND CALCIUM-BINDING DOMAIN-CONTAINING PROTEIN 12"/>
    <property type="match status" value="1"/>
</dbReference>